<dbReference type="AlphaFoldDB" id="A0A0D6Q2A0"/>
<name>A0A0D6Q2A0_KOMEU</name>
<gene>
    <name evidence="2" type="ORF">Geu3261_0208_002</name>
</gene>
<keyword evidence="1" id="KW-0732">Signal</keyword>
<evidence type="ECO:0008006" key="4">
    <source>
        <dbReference type="Google" id="ProtNLM"/>
    </source>
</evidence>
<dbReference type="RefSeq" id="WP_048852014.1">
    <property type="nucleotide sequence ID" value="NZ_BANI01000180.1"/>
</dbReference>
<evidence type="ECO:0000256" key="1">
    <source>
        <dbReference type="SAM" id="SignalP"/>
    </source>
</evidence>
<dbReference type="Proteomes" id="UP000032675">
    <property type="component" value="Unassembled WGS sequence"/>
</dbReference>
<reference evidence="2 3" key="1">
    <citation type="submission" date="2012-11" db="EMBL/GenBank/DDBJ databases">
        <title>Whole genome sequence of Gluconacetobacter europaeus NBRC3261.</title>
        <authorList>
            <person name="Azuma Y."/>
            <person name="Higashiura N."/>
            <person name="Hirakawa H."/>
            <person name="Matsushita K."/>
        </authorList>
    </citation>
    <scope>NUCLEOTIDE SEQUENCE [LARGE SCALE GENOMIC DNA]</scope>
    <source>
        <strain evidence="2 3">NBRC 3261</strain>
    </source>
</reference>
<organism evidence="2 3">
    <name type="scientific">Komagataeibacter europaeus NBRC 3261</name>
    <dbReference type="NCBI Taxonomy" id="1234669"/>
    <lineage>
        <taxon>Bacteria</taxon>
        <taxon>Pseudomonadati</taxon>
        <taxon>Pseudomonadota</taxon>
        <taxon>Alphaproteobacteria</taxon>
        <taxon>Acetobacterales</taxon>
        <taxon>Acetobacteraceae</taxon>
        <taxon>Komagataeibacter</taxon>
    </lineage>
</organism>
<feature type="signal peptide" evidence="1">
    <location>
        <begin position="1"/>
        <end position="28"/>
    </location>
</feature>
<dbReference type="EMBL" id="BANI01000180">
    <property type="protein sequence ID" value="GAN97569.1"/>
    <property type="molecule type" value="Genomic_DNA"/>
</dbReference>
<feature type="chain" id="PRO_5002310637" description="Lipoprotein" evidence="1">
    <location>
        <begin position="29"/>
        <end position="85"/>
    </location>
</feature>
<comment type="caution">
    <text evidence="2">The sequence shown here is derived from an EMBL/GenBank/DDBJ whole genome shotgun (WGS) entry which is preliminary data.</text>
</comment>
<proteinExistence type="predicted"/>
<sequence length="85" mass="9066">MCPANKKYALWVISALGVLALLAMTGCASRPDRVVCPTLTTYSAADQKALSSELAADPNAPTLHRAMRDYAGLRDQVRACEKAAD</sequence>
<accession>A0A0D6Q2A0</accession>
<protein>
    <recommendedName>
        <fullName evidence="4">Lipoprotein</fullName>
    </recommendedName>
</protein>
<evidence type="ECO:0000313" key="2">
    <source>
        <dbReference type="EMBL" id="GAN97569.1"/>
    </source>
</evidence>
<dbReference type="PROSITE" id="PS51257">
    <property type="entry name" value="PROKAR_LIPOPROTEIN"/>
    <property type="match status" value="1"/>
</dbReference>
<evidence type="ECO:0000313" key="3">
    <source>
        <dbReference type="Proteomes" id="UP000032675"/>
    </source>
</evidence>